<comment type="caution">
    <text evidence="3">The sequence shown here is derived from an EMBL/GenBank/DDBJ whole genome shotgun (WGS) entry which is preliminary data.</text>
</comment>
<dbReference type="Pfam" id="PF13324">
    <property type="entry name" value="GCIP_N"/>
    <property type="match status" value="1"/>
</dbReference>
<feature type="domain" description="Cyclin-D1-binding protein 1-like N-terminal" evidence="2">
    <location>
        <begin position="63"/>
        <end position="223"/>
    </location>
</feature>
<dbReference type="EMBL" id="BSXU01005301">
    <property type="protein sequence ID" value="GMG52302.1"/>
    <property type="molecule type" value="Genomic_DNA"/>
</dbReference>
<proteinExistence type="predicted"/>
<keyword evidence="4" id="KW-1185">Reference proteome</keyword>
<dbReference type="AlphaFoldDB" id="A0A9W6Z4L3"/>
<feature type="compositionally biased region" description="Basic and acidic residues" evidence="1">
    <location>
        <begin position="153"/>
        <end position="167"/>
    </location>
</feature>
<feature type="compositionally biased region" description="Acidic residues" evidence="1">
    <location>
        <begin position="230"/>
        <end position="247"/>
    </location>
</feature>
<dbReference type="InterPro" id="IPR049317">
    <property type="entry name" value="GCIP-like_N"/>
</dbReference>
<evidence type="ECO:0000259" key="2">
    <source>
        <dbReference type="Pfam" id="PF13324"/>
    </source>
</evidence>
<feature type="region of interest" description="Disordered" evidence="1">
    <location>
        <begin position="152"/>
        <end position="172"/>
    </location>
</feature>
<dbReference type="Gene3D" id="1.20.1410.10">
    <property type="entry name" value="I/LWEQ domain"/>
    <property type="match status" value="1"/>
</dbReference>
<dbReference type="PANTHER" id="PTHR15492">
    <property type="entry name" value="CYCLIN D1-BINDING PROTEIN 1"/>
    <property type="match status" value="1"/>
</dbReference>
<feature type="region of interest" description="Disordered" evidence="1">
    <location>
        <begin position="226"/>
        <end position="266"/>
    </location>
</feature>
<evidence type="ECO:0000313" key="3">
    <source>
        <dbReference type="EMBL" id="GMG52302.1"/>
    </source>
</evidence>
<accession>A0A9W6Z4L3</accession>
<dbReference type="OrthoDB" id="4088536at2759"/>
<dbReference type="PANTHER" id="PTHR15492:SF1">
    <property type="entry name" value="CYCLIN-D1-BINDING PROTEIN 1"/>
    <property type="match status" value="1"/>
</dbReference>
<protein>
    <submittedName>
        <fullName evidence="3">Unnamed protein product</fullName>
    </submittedName>
</protein>
<gene>
    <name evidence="3" type="ORF">Amon01_000731800</name>
</gene>
<name>A0A9W6Z4L3_AMBMO</name>
<organism evidence="3 4">
    <name type="scientific">Ambrosiozyma monospora</name>
    <name type="common">Yeast</name>
    <name type="synonym">Endomycopsis monosporus</name>
    <dbReference type="NCBI Taxonomy" id="43982"/>
    <lineage>
        <taxon>Eukaryota</taxon>
        <taxon>Fungi</taxon>
        <taxon>Dikarya</taxon>
        <taxon>Ascomycota</taxon>
        <taxon>Saccharomycotina</taxon>
        <taxon>Pichiomycetes</taxon>
        <taxon>Pichiales</taxon>
        <taxon>Pichiaceae</taxon>
        <taxon>Ambrosiozyma</taxon>
    </lineage>
</organism>
<evidence type="ECO:0000313" key="4">
    <source>
        <dbReference type="Proteomes" id="UP001165063"/>
    </source>
</evidence>
<dbReference type="GO" id="GO:0005634">
    <property type="term" value="C:nucleus"/>
    <property type="evidence" value="ECO:0007669"/>
    <property type="project" value="TreeGrafter"/>
</dbReference>
<evidence type="ECO:0000256" key="1">
    <source>
        <dbReference type="SAM" id="MobiDB-lite"/>
    </source>
</evidence>
<sequence length="383" mass="42841">MASETSKTKEDVLQLLASSREATKYWTEALPTPSTSKSKTIIPSEQQLSNQIKASKLENPLGELAKLMKLIHAHATKLGLVFKPPIASTSFNACYQELETTSRTIILLVSLTRQLLDEVNLYSRLFVGEITSQVKLLLSNFAGLTLELETSINEEKPEKEEQGEDQKAQGQDGRLVSVGKLWKSSDSLQEITKLGSSGIIKQKLKSNNQIIVDGYEEFEEWVKHPYSSKDDDDPFGLDDFSDDELDTEVSKDNAPTDTKPGLESDDDEQVDAELLDFAKKWLQKIKLIKLLVSSLDKSIPTSKYTVKFSTGVDLLDTKRMKLGELVDDLIAAIIYEEDLEEAKSVSGSLSKETTKIVDIVKSLNNGDQKKSKWLDTWIIKFNE</sequence>
<dbReference type="InterPro" id="IPR026907">
    <property type="entry name" value="GCIP-like"/>
</dbReference>
<dbReference type="Proteomes" id="UP001165063">
    <property type="component" value="Unassembled WGS sequence"/>
</dbReference>
<reference evidence="3" key="1">
    <citation type="submission" date="2023-04" db="EMBL/GenBank/DDBJ databases">
        <title>Ambrosiozyma monospora NBRC 1965.</title>
        <authorList>
            <person name="Ichikawa N."/>
            <person name="Sato H."/>
            <person name="Tonouchi N."/>
        </authorList>
    </citation>
    <scope>NUCLEOTIDE SEQUENCE</scope>
    <source>
        <strain evidence="3">NBRC 1965</strain>
    </source>
</reference>